<dbReference type="SMART" id="SM00304">
    <property type="entry name" value="HAMP"/>
    <property type="match status" value="1"/>
</dbReference>
<keyword evidence="5" id="KW-0472">Membrane</keyword>
<keyword evidence="3" id="KW-0807">Transducer</keyword>
<feature type="region of interest" description="Disordered" evidence="4">
    <location>
        <begin position="502"/>
        <end position="535"/>
    </location>
</feature>
<dbReference type="SMART" id="SM00283">
    <property type="entry name" value="MA"/>
    <property type="match status" value="1"/>
</dbReference>
<evidence type="ECO:0000313" key="9">
    <source>
        <dbReference type="Proteomes" id="UP001165263"/>
    </source>
</evidence>
<comment type="caution">
    <text evidence="8">The sequence shown here is derived from an EMBL/GenBank/DDBJ whole genome shotgun (WGS) entry which is preliminary data.</text>
</comment>
<evidence type="ECO:0000259" key="6">
    <source>
        <dbReference type="PROSITE" id="PS50111"/>
    </source>
</evidence>
<dbReference type="PROSITE" id="PS51257">
    <property type="entry name" value="PROKAR_LIPOPROTEIN"/>
    <property type="match status" value="1"/>
</dbReference>
<evidence type="ECO:0000259" key="7">
    <source>
        <dbReference type="PROSITE" id="PS50885"/>
    </source>
</evidence>
<dbReference type="PROSITE" id="PS50111">
    <property type="entry name" value="CHEMOTAXIS_TRANSDUC_2"/>
    <property type="match status" value="1"/>
</dbReference>
<proteinExistence type="inferred from homology"/>
<accession>A0ABT2BRR4</accession>
<evidence type="ECO:0000256" key="3">
    <source>
        <dbReference type="PROSITE-ProRule" id="PRU00284"/>
    </source>
</evidence>
<feature type="domain" description="Methyl-accepting transducer" evidence="6">
    <location>
        <begin position="298"/>
        <end position="481"/>
    </location>
</feature>
<comment type="similarity">
    <text evidence="2">Belongs to the methyl-accepting chemotaxis (MCP) protein family.</text>
</comment>
<dbReference type="InterPro" id="IPR004089">
    <property type="entry name" value="MCPsignal_dom"/>
</dbReference>
<feature type="transmembrane region" description="Helical" evidence="5">
    <location>
        <begin position="189"/>
        <end position="212"/>
    </location>
</feature>
<dbReference type="InterPro" id="IPR051310">
    <property type="entry name" value="MCP_chemotaxis"/>
</dbReference>
<dbReference type="RefSeq" id="WP_259447077.1">
    <property type="nucleotide sequence ID" value="NZ_CP119520.1"/>
</dbReference>
<dbReference type="EMBL" id="JANUHC010000001">
    <property type="protein sequence ID" value="MCS0627805.1"/>
    <property type="molecule type" value="Genomic_DNA"/>
</dbReference>
<dbReference type="PROSITE" id="PS50885">
    <property type="entry name" value="HAMP"/>
    <property type="match status" value="1"/>
</dbReference>
<name>A0ABT2BRR4_9BURK</name>
<keyword evidence="5" id="KW-1133">Transmembrane helix</keyword>
<keyword evidence="9" id="KW-1185">Reference proteome</keyword>
<dbReference type="PANTHER" id="PTHR43531:SF11">
    <property type="entry name" value="METHYL-ACCEPTING CHEMOTAXIS PROTEIN 3"/>
    <property type="match status" value="1"/>
</dbReference>
<dbReference type="InterPro" id="IPR003660">
    <property type="entry name" value="HAMP_dom"/>
</dbReference>
<dbReference type="Gene3D" id="6.10.340.10">
    <property type="match status" value="1"/>
</dbReference>
<evidence type="ECO:0000256" key="1">
    <source>
        <dbReference type="ARBA" id="ARBA00022500"/>
    </source>
</evidence>
<feature type="domain" description="HAMP" evidence="7">
    <location>
        <begin position="214"/>
        <end position="266"/>
    </location>
</feature>
<reference evidence="8" key="1">
    <citation type="submission" date="2022-08" db="EMBL/GenBank/DDBJ databases">
        <title>Reclassification of Massilia species as members of the genera Telluria, Duganella, Pseudoduganella, Mokoshia gen. nov. and Zemynaea gen. nov. using orthogonal and non-orthogonal genome-based approaches.</title>
        <authorList>
            <person name="Bowman J.P."/>
        </authorList>
    </citation>
    <scope>NUCLEOTIDE SEQUENCE</scope>
    <source>
        <strain evidence="8">LMG 11547</strain>
    </source>
</reference>
<evidence type="ECO:0000313" key="8">
    <source>
        <dbReference type="EMBL" id="MCS0627805.1"/>
    </source>
</evidence>
<dbReference type="SUPFAM" id="SSF58104">
    <property type="entry name" value="Methyl-accepting chemotaxis protein (MCP) signaling domain"/>
    <property type="match status" value="1"/>
</dbReference>
<evidence type="ECO:0000256" key="2">
    <source>
        <dbReference type="ARBA" id="ARBA00029447"/>
    </source>
</evidence>
<dbReference type="Gene3D" id="1.10.287.950">
    <property type="entry name" value="Methyl-accepting chemotaxis protein"/>
    <property type="match status" value="1"/>
</dbReference>
<keyword evidence="5" id="KW-0812">Transmembrane</keyword>
<evidence type="ECO:0000256" key="4">
    <source>
        <dbReference type="SAM" id="MobiDB-lite"/>
    </source>
</evidence>
<sequence length="535" mass="56537">MLARLRIGPKLLLAPGVVLLLLVLLSCGSYYAMVRQNESLDSIVQRRAANLRAAAELSASARSAHAQAYQVLTWISGSFPRFRIDPLALDLQARHGAVERDLAQLARLTADSPEEQRYVEQARAAWAQYVPAVRDVIEIARIDQSISANAMVKAERAFAVVGQRLTELSRREQALSEQASRDAADDFRLIAVLMPVVIVLSIAASLAITMAVRRALLADIGAIGAAAHGLASGDLTIRARSYADDEIGQTARLLDAGIRGLNRQLRTVLESARAIGEASREITLGRAGMPPRAHVRDALDRTTASMQALATALDDSAAGAYAAGELAARAGTAAEEGGALAHRLVTTMEQVRRAAVRMDRIGAAIENTLARAGDADGGGREARALARRAQRAAREARTLARETVAALDDGGACAVEAGATMAGLAGAVEDMAGIVDTIGSTGTERARELAGASQAIVRMDELTQQGSRMVEEAALAARALQQQALGLARTVAVFRLDEAVHGSNETAPPGTHMLRPGRAGRPYLRLASSRGKNRS</sequence>
<dbReference type="Pfam" id="PF12729">
    <property type="entry name" value="4HB_MCP_1"/>
    <property type="match status" value="1"/>
</dbReference>
<evidence type="ECO:0000256" key="5">
    <source>
        <dbReference type="SAM" id="Phobius"/>
    </source>
</evidence>
<dbReference type="InterPro" id="IPR024478">
    <property type="entry name" value="HlyB_4HB_MCP"/>
</dbReference>
<organism evidence="8 9">
    <name type="scientific">Telluria mixta</name>
    <dbReference type="NCBI Taxonomy" id="34071"/>
    <lineage>
        <taxon>Bacteria</taxon>
        <taxon>Pseudomonadati</taxon>
        <taxon>Pseudomonadota</taxon>
        <taxon>Betaproteobacteria</taxon>
        <taxon>Burkholderiales</taxon>
        <taxon>Oxalobacteraceae</taxon>
        <taxon>Telluria group</taxon>
        <taxon>Telluria</taxon>
    </lineage>
</organism>
<gene>
    <name evidence="8" type="ORF">NX786_00385</name>
</gene>
<protein>
    <submittedName>
        <fullName evidence="8">MCP four helix bundle domain-containing protein</fullName>
    </submittedName>
</protein>
<dbReference type="PANTHER" id="PTHR43531">
    <property type="entry name" value="PROTEIN ICFG"/>
    <property type="match status" value="1"/>
</dbReference>
<keyword evidence="1" id="KW-0145">Chemotaxis</keyword>
<dbReference type="Proteomes" id="UP001165263">
    <property type="component" value="Unassembled WGS sequence"/>
</dbReference>